<gene>
    <name evidence="2" type="ORF">P167DRAFT_573589</name>
</gene>
<feature type="region of interest" description="Disordered" evidence="1">
    <location>
        <begin position="23"/>
        <end position="99"/>
    </location>
</feature>
<feature type="compositionally biased region" description="Low complexity" evidence="1">
    <location>
        <begin position="58"/>
        <end position="81"/>
    </location>
</feature>
<evidence type="ECO:0000313" key="3">
    <source>
        <dbReference type="Proteomes" id="UP000277580"/>
    </source>
</evidence>
<evidence type="ECO:0000256" key="1">
    <source>
        <dbReference type="SAM" id="MobiDB-lite"/>
    </source>
</evidence>
<organism evidence="2 3">
    <name type="scientific">Morchella conica CCBAS932</name>
    <dbReference type="NCBI Taxonomy" id="1392247"/>
    <lineage>
        <taxon>Eukaryota</taxon>
        <taxon>Fungi</taxon>
        <taxon>Dikarya</taxon>
        <taxon>Ascomycota</taxon>
        <taxon>Pezizomycotina</taxon>
        <taxon>Pezizomycetes</taxon>
        <taxon>Pezizales</taxon>
        <taxon>Morchellaceae</taxon>
        <taxon>Morchella</taxon>
    </lineage>
</organism>
<sequence length="99" mass="10468">MTTTTASSSYLRATKTPAAYALSSLGRLTMTPRTPLSPRPSAADKMHMPFRARERQDSTASAASSASSSMSSSTISSGYSSCTEYDADVPSKGWPSTQF</sequence>
<feature type="compositionally biased region" description="Basic and acidic residues" evidence="1">
    <location>
        <begin position="42"/>
        <end position="57"/>
    </location>
</feature>
<dbReference type="OrthoDB" id="10379395at2759"/>
<dbReference type="Proteomes" id="UP000277580">
    <property type="component" value="Unassembled WGS sequence"/>
</dbReference>
<accession>A0A3N4KRR8</accession>
<keyword evidence="3" id="KW-1185">Reference proteome</keyword>
<name>A0A3N4KRR8_9PEZI</name>
<dbReference type="InParanoid" id="A0A3N4KRR8"/>
<evidence type="ECO:0000313" key="2">
    <source>
        <dbReference type="EMBL" id="RPB13207.1"/>
    </source>
</evidence>
<proteinExistence type="predicted"/>
<protein>
    <submittedName>
        <fullName evidence="2">Uncharacterized protein</fullName>
    </submittedName>
</protein>
<dbReference type="EMBL" id="ML119124">
    <property type="protein sequence ID" value="RPB13207.1"/>
    <property type="molecule type" value="Genomic_DNA"/>
</dbReference>
<reference evidence="2 3" key="1">
    <citation type="journal article" date="2018" name="Nat. Ecol. Evol.">
        <title>Pezizomycetes genomes reveal the molecular basis of ectomycorrhizal truffle lifestyle.</title>
        <authorList>
            <person name="Murat C."/>
            <person name="Payen T."/>
            <person name="Noel B."/>
            <person name="Kuo A."/>
            <person name="Morin E."/>
            <person name="Chen J."/>
            <person name="Kohler A."/>
            <person name="Krizsan K."/>
            <person name="Balestrini R."/>
            <person name="Da Silva C."/>
            <person name="Montanini B."/>
            <person name="Hainaut M."/>
            <person name="Levati E."/>
            <person name="Barry K.W."/>
            <person name="Belfiori B."/>
            <person name="Cichocki N."/>
            <person name="Clum A."/>
            <person name="Dockter R.B."/>
            <person name="Fauchery L."/>
            <person name="Guy J."/>
            <person name="Iotti M."/>
            <person name="Le Tacon F."/>
            <person name="Lindquist E.A."/>
            <person name="Lipzen A."/>
            <person name="Malagnac F."/>
            <person name="Mello A."/>
            <person name="Molinier V."/>
            <person name="Miyauchi S."/>
            <person name="Poulain J."/>
            <person name="Riccioni C."/>
            <person name="Rubini A."/>
            <person name="Sitrit Y."/>
            <person name="Splivallo R."/>
            <person name="Traeger S."/>
            <person name="Wang M."/>
            <person name="Zifcakova L."/>
            <person name="Wipf D."/>
            <person name="Zambonelli A."/>
            <person name="Paolocci F."/>
            <person name="Nowrousian M."/>
            <person name="Ottonello S."/>
            <person name="Baldrian P."/>
            <person name="Spatafora J.W."/>
            <person name="Henrissat B."/>
            <person name="Nagy L.G."/>
            <person name="Aury J.M."/>
            <person name="Wincker P."/>
            <person name="Grigoriev I.V."/>
            <person name="Bonfante P."/>
            <person name="Martin F.M."/>
        </authorList>
    </citation>
    <scope>NUCLEOTIDE SEQUENCE [LARGE SCALE GENOMIC DNA]</scope>
    <source>
        <strain evidence="2 3">CCBAS932</strain>
    </source>
</reference>
<dbReference type="AlphaFoldDB" id="A0A3N4KRR8"/>